<evidence type="ECO:0000313" key="3">
    <source>
        <dbReference type="EMBL" id="HBA09227.1"/>
    </source>
</evidence>
<dbReference type="Pfam" id="PF16747">
    <property type="entry name" value="Adhesin_E"/>
    <property type="match status" value="1"/>
</dbReference>
<dbReference type="EMBL" id="DNAA01000159">
    <property type="protein sequence ID" value="HBA09227.1"/>
    <property type="molecule type" value="Genomic_DNA"/>
</dbReference>
<feature type="chain" id="PRO_5016973756" description="Surface-adhesin protein E-like domain-containing protein" evidence="1">
    <location>
        <begin position="20"/>
        <end position="130"/>
    </location>
</feature>
<gene>
    <name evidence="3" type="ORF">DCW48_06480</name>
</gene>
<protein>
    <recommendedName>
        <fullName evidence="2">Surface-adhesin protein E-like domain-containing protein</fullName>
    </recommendedName>
</protein>
<feature type="signal peptide" evidence="1">
    <location>
        <begin position="1"/>
        <end position="19"/>
    </location>
</feature>
<evidence type="ECO:0000256" key="1">
    <source>
        <dbReference type="SAM" id="SignalP"/>
    </source>
</evidence>
<proteinExistence type="predicted"/>
<dbReference type="Proteomes" id="UP000264313">
    <property type="component" value="Unassembled WGS sequence"/>
</dbReference>
<sequence length="130" mass="14834">MKQFFITLSLTLISFNVVAGWTEFGGSSIDGNVKTYFEQVTARNKDHVIRVWQIKDYAKPQAINNMSSLSVKSLLEVNCKTRMIRTLAYTHYNQNLGRGEPVIKNSNPDEWGNIAPDITNEAMRKRYCGQ</sequence>
<name>A0A351RB06_9PROT</name>
<feature type="domain" description="Surface-adhesin protein E-like" evidence="2">
    <location>
        <begin position="21"/>
        <end position="129"/>
    </location>
</feature>
<dbReference type="AlphaFoldDB" id="A0A351RB06"/>
<dbReference type="InterPro" id="IPR031939">
    <property type="entry name" value="Adhesin_E-like"/>
</dbReference>
<evidence type="ECO:0000259" key="2">
    <source>
        <dbReference type="Pfam" id="PF16747"/>
    </source>
</evidence>
<organism evidence="3 4">
    <name type="scientific">Methylotenera mobilis</name>
    <dbReference type="NCBI Taxonomy" id="359408"/>
    <lineage>
        <taxon>Bacteria</taxon>
        <taxon>Pseudomonadati</taxon>
        <taxon>Pseudomonadota</taxon>
        <taxon>Betaproteobacteria</taxon>
        <taxon>Nitrosomonadales</taxon>
        <taxon>Methylophilaceae</taxon>
        <taxon>Methylotenera</taxon>
    </lineage>
</organism>
<keyword evidence="1" id="KW-0732">Signal</keyword>
<evidence type="ECO:0000313" key="4">
    <source>
        <dbReference type="Proteomes" id="UP000264313"/>
    </source>
</evidence>
<comment type="caution">
    <text evidence="3">The sequence shown here is derived from an EMBL/GenBank/DDBJ whole genome shotgun (WGS) entry which is preliminary data.</text>
</comment>
<accession>A0A351RB06</accession>
<reference evidence="3 4" key="1">
    <citation type="journal article" date="2018" name="Nat. Biotechnol.">
        <title>A standardized bacterial taxonomy based on genome phylogeny substantially revises the tree of life.</title>
        <authorList>
            <person name="Parks D.H."/>
            <person name="Chuvochina M."/>
            <person name="Waite D.W."/>
            <person name="Rinke C."/>
            <person name="Skarshewski A."/>
            <person name="Chaumeil P.A."/>
            <person name="Hugenholtz P."/>
        </authorList>
    </citation>
    <scope>NUCLEOTIDE SEQUENCE [LARGE SCALE GENOMIC DNA]</scope>
    <source>
        <strain evidence="3">UBA9958</strain>
    </source>
</reference>